<name>A0A7J8B3Q7_PIPKU</name>
<evidence type="ECO:0000256" key="13">
    <source>
        <dbReference type="ARBA" id="ARBA00034629"/>
    </source>
</evidence>
<dbReference type="Gene3D" id="3.30.470.20">
    <property type="entry name" value="ATP-grasp fold, B domain"/>
    <property type="match status" value="1"/>
</dbReference>
<evidence type="ECO:0000313" key="18">
    <source>
        <dbReference type="EMBL" id="KAF6393314.1"/>
    </source>
</evidence>
<keyword evidence="8 15" id="KW-0547">Nucleotide-binding</keyword>
<evidence type="ECO:0000256" key="14">
    <source>
        <dbReference type="ARBA" id="ARBA00037056"/>
    </source>
</evidence>
<dbReference type="PROSITE" id="PS00616">
    <property type="entry name" value="HIS_ACID_PHOSPHAT_1"/>
    <property type="match status" value="1"/>
</dbReference>
<keyword evidence="9 15" id="KW-0418">Kinase</keyword>
<dbReference type="FunFam" id="3.40.50.11950:FF:000001">
    <property type="entry name" value="Inositol hexakisphosphate and diphosphoinositol-pentakisphosphate kinase"/>
    <property type="match status" value="1"/>
</dbReference>
<dbReference type="Pfam" id="PF18086">
    <property type="entry name" value="PPIP5K2_N"/>
    <property type="match status" value="1"/>
</dbReference>
<evidence type="ECO:0000256" key="3">
    <source>
        <dbReference type="ARBA" id="ARBA00005609"/>
    </source>
</evidence>
<feature type="compositionally biased region" description="Low complexity" evidence="16">
    <location>
        <begin position="1211"/>
        <end position="1223"/>
    </location>
</feature>
<comment type="function">
    <text evidence="14">Bifunctional inositol kinase that acts in concert with the IP6K kinases IP6K1, IP6K2 and IP6K3 to synthesize the diphosphate group-containing inositol pyrophosphates diphosphoinositol pentakisphosphate, PP-InsP5, and bis-diphosphoinositol tetrakisphosphate, (PP)2-InsP4. PP-InsP5 and (PP)2-InsP4, also respectively called InsP7 and InsP8, regulate a variety of cellular processes, including apoptosis, vesicle trafficking, cytoskeletal dynamics, exocytosis, insulin signaling and neutrophil activation. Phosphorylates inositol hexakisphosphate (InsP6) at position 1 to produce PP-InsP5 which is in turn phosphorylated by IP6Ks to produce (PP)2-InsP4. Alternatively, phosphorylates PP-InsP5 at position 1, produced by IP6Ks from InsP6, to produce (PP)2-InsP4. Activated when cells are exposed to hyperosmotic stress.</text>
</comment>
<dbReference type="FunFam" id="3.30.470.20:FF:000003">
    <property type="entry name" value="Inositol hexakisphosphate and diphosphoinositol-pentakisphosphate kinase"/>
    <property type="match status" value="1"/>
</dbReference>
<dbReference type="PANTHER" id="PTHR12750">
    <property type="entry name" value="DIPHOSPHOINOSITOL PENTAKISPHOSPHATE KINASE"/>
    <property type="match status" value="1"/>
</dbReference>
<feature type="compositionally biased region" description="Low complexity" evidence="16">
    <location>
        <begin position="1145"/>
        <end position="1163"/>
    </location>
</feature>
<evidence type="ECO:0000256" key="10">
    <source>
        <dbReference type="ARBA" id="ARBA00022840"/>
    </source>
</evidence>
<dbReference type="InterPro" id="IPR033379">
    <property type="entry name" value="Acid_Pase_AS"/>
</dbReference>
<dbReference type="SUPFAM" id="SSF53254">
    <property type="entry name" value="Phosphoglycerate mutase-like"/>
    <property type="match status" value="1"/>
</dbReference>
<evidence type="ECO:0000256" key="6">
    <source>
        <dbReference type="ARBA" id="ARBA00022553"/>
    </source>
</evidence>
<dbReference type="CDD" id="cd07061">
    <property type="entry name" value="HP_HAP_like"/>
    <property type="match status" value="1"/>
</dbReference>
<keyword evidence="10 15" id="KW-0067">ATP-binding</keyword>
<evidence type="ECO:0000256" key="15">
    <source>
        <dbReference type="RuleBase" id="RU365032"/>
    </source>
</evidence>
<evidence type="ECO:0000256" key="8">
    <source>
        <dbReference type="ARBA" id="ARBA00022741"/>
    </source>
</evidence>
<evidence type="ECO:0000256" key="1">
    <source>
        <dbReference type="ARBA" id="ARBA00004236"/>
    </source>
</evidence>
<evidence type="ECO:0000259" key="17">
    <source>
        <dbReference type="Pfam" id="PF18086"/>
    </source>
</evidence>
<feature type="domain" description="VIP1 N-terminal" evidence="17">
    <location>
        <begin position="56"/>
        <end position="145"/>
    </location>
</feature>
<proteinExistence type="inferred from homology"/>
<evidence type="ECO:0000256" key="4">
    <source>
        <dbReference type="ARBA" id="ARBA00022475"/>
    </source>
</evidence>
<evidence type="ECO:0000256" key="2">
    <source>
        <dbReference type="ARBA" id="ARBA00004514"/>
    </source>
</evidence>
<feature type="region of interest" description="Disordered" evidence="16">
    <location>
        <begin position="1410"/>
        <end position="1433"/>
    </location>
</feature>
<dbReference type="GO" id="GO:0032958">
    <property type="term" value="P:inositol phosphate biosynthetic process"/>
    <property type="evidence" value="ECO:0007669"/>
    <property type="project" value="TreeGrafter"/>
</dbReference>
<evidence type="ECO:0000256" key="5">
    <source>
        <dbReference type="ARBA" id="ARBA00022490"/>
    </source>
</evidence>
<comment type="similarity">
    <text evidence="3 15">Belongs to the histidine acid phosphatase family. VIP1 subfamily.</text>
</comment>
<keyword evidence="4" id="KW-1003">Cell membrane</keyword>
<sequence>MWSFRTSESGSATAHFFLGAGDEGLGTRHRIGMRTEDSDSELLEDEEDEMPPEPQIIVGICAMTKKSKSKPMTQILERLCRFDYLTVIILGEDVILNEPVENWPSCHCLISFHSKGFPLDKAVAYSKLRNPFLINDLAMQYYIQDRREVYRILQEEGIDLPRYAVLNRDPARPEECNLIEGEDQVEVNGAVFPKPFVEKPVSAEDHNVYIYYPSSAGGGSQRLFRKIGSRSSVYSPESSVRKTGSYIYEEFMPTDGTDVKVYTVGPDYAHAEARKSPALDGKVERDSEGKEIRYPVMLTAMEKLVARKVCVAFKQTVCGFDLLRANGHSFVCDVNGFSFVKNSMKYYDDCAKILGNTIMRELAPQFQIPWSIPTEAEDIPIVPTTSGTMMELRCVIAIIRHGDRTPKQKMKMEVTHPRFFSLFEKHGGYKTGKLKLKRPEQLQEVLDIARLLLAELEKEPGGEIEEKTGKLEQLKSVLEMYGHFSGINRKVQLTYYPHGVKASNEGQADPQQEAVAPSLLLVLKWGGELTPAGRVQAEELGRAFRCMYPGGQGDYAGFPGCGLLRLHSTFRHDLKIYASDEGRVQMTAAAFAKGLLALEGELTPILVQMVKSANMNGLLDSDGDSLSSCQHRVKAQLHHILQRDAPFDPEDYDQLAPTGSASLHNSMAVIQNPVKVCDQVFALIENLTHQIQERMQDPRSVDLQLYHSETLELMLQRWSKLERDFRQKSGRYDISKIPDIYDCVKYDVQHNASLGLQGTAELLRLSKALADVVIPQEYGISREEKLEIAVGFCLPLLRKILLDLQRTHEDESVNKLHPLYSRGVLSPGRHVRTRLYFTSESHVHSLLNVFRYGGLLDETKDAQWQRALAYLSAISELNYMTQIVIMLYEDNTQDPLSEERFHVELHFSPGVKGVEEEGSAPTGYGFRPASSENEEIKTDQGSMENLCPQKASDEPDRALQTSPQPSEGPGLPRRSPLIRNRKAGSMEVLSETSSSRPGGYRLFLSSRPPTEMKQSGLGSQCTGLFSTTVLGGSSSAPNLQDYARSHGKKLPPASLKHRDGFEGCSMVPTIYPLETLHNALSLRQVSEFLSGVCQRHTDAQAQASAALFDSMHSNQASDGTFSPPRTLPSPTMQLRQRSEKPPWYSSGPSSTVSSAGPSSPTAADGNCPFGFSGQPSLSSHVAEECQGLGLRQEIPGNGAQELFIEGEQKPFEPNQVPQEPPVETSQPRQEVAEVSQPCHQAADISQPCQEVSDNSQPCKETHDDVNQTCQEVTQINQLCKKVSEEACKLFQENPEEASLPCQEVSVEVGRLVHGFPERVGGLVQEILVEVGKPAHEIPEELSQPCQEFSLEVDRLAQKAPATHLVSQDIPEVDTASQEFPEGGDLQVQEGPEEVSQQSCVVPEVIEQLPGEDVPQVQYPSSDPNPHSEPVSSP</sequence>
<dbReference type="InterPro" id="IPR037446">
    <property type="entry name" value="His_Pase_VIP1"/>
</dbReference>
<organism evidence="18 19">
    <name type="scientific">Pipistrellus kuhlii</name>
    <name type="common">Kuhl's pipistrelle</name>
    <dbReference type="NCBI Taxonomy" id="59472"/>
    <lineage>
        <taxon>Eukaryota</taxon>
        <taxon>Metazoa</taxon>
        <taxon>Chordata</taxon>
        <taxon>Craniata</taxon>
        <taxon>Vertebrata</taxon>
        <taxon>Euteleostomi</taxon>
        <taxon>Mammalia</taxon>
        <taxon>Eutheria</taxon>
        <taxon>Laurasiatheria</taxon>
        <taxon>Chiroptera</taxon>
        <taxon>Yangochiroptera</taxon>
        <taxon>Vespertilionidae</taxon>
        <taxon>Pipistrellus</taxon>
    </lineage>
</organism>
<dbReference type="Pfam" id="PF00328">
    <property type="entry name" value="His_Phos_2"/>
    <property type="match status" value="1"/>
</dbReference>
<dbReference type="Gene3D" id="3.40.50.1240">
    <property type="entry name" value="Phosphoglycerate mutase-like"/>
    <property type="match status" value="1"/>
</dbReference>
<dbReference type="InterPro" id="IPR000560">
    <property type="entry name" value="His_Pase_clade-2"/>
</dbReference>
<keyword evidence="11" id="KW-0472">Membrane</keyword>
<comment type="catalytic activity">
    <reaction evidence="13">
        <text>1D-myo-inositol hexakisphosphate + ATP = 1-diphospho-1D-myo-inositol 2,3,4,5,6-pentakisphosphate + ADP</text>
        <dbReference type="Rhea" id="RHEA:37459"/>
        <dbReference type="ChEBI" id="CHEBI:30616"/>
        <dbReference type="ChEBI" id="CHEBI:58130"/>
        <dbReference type="ChEBI" id="CHEBI:74946"/>
        <dbReference type="ChEBI" id="CHEBI:456216"/>
        <dbReference type="EC" id="2.7.4.24"/>
    </reaction>
    <physiologicalReaction direction="left-to-right" evidence="13">
        <dbReference type="Rhea" id="RHEA:37460"/>
    </physiologicalReaction>
</comment>
<dbReference type="PANTHER" id="PTHR12750:SF11">
    <property type="entry name" value="INOSITOL HEXAKISPHOSPHATE AND DIPHOSPHOINOSITOL-PENTAKISPHOSPHATE KINASE 1"/>
    <property type="match status" value="1"/>
</dbReference>
<dbReference type="EC" id="2.7.4.24" evidence="15"/>
<comment type="subcellular location">
    <subcellularLocation>
        <location evidence="1">Cell membrane</location>
    </subcellularLocation>
    <subcellularLocation>
        <location evidence="2 15">Cytoplasm</location>
        <location evidence="2 15">Cytosol</location>
    </subcellularLocation>
</comment>
<protein>
    <recommendedName>
        <fullName evidence="15">Inositol hexakisphosphate and diphosphoinositol-pentakisphosphate kinase</fullName>
        <ecNumber evidence="15">2.7.4.24</ecNumber>
    </recommendedName>
</protein>
<keyword evidence="6" id="KW-0597">Phosphoprotein</keyword>
<feature type="region of interest" description="Disordered" evidence="16">
    <location>
        <begin position="1360"/>
        <end position="1398"/>
    </location>
</feature>
<keyword evidence="7 15" id="KW-0808">Transferase</keyword>
<dbReference type="InterPro" id="IPR040557">
    <property type="entry name" value="VIP1_N"/>
</dbReference>
<evidence type="ECO:0000256" key="9">
    <source>
        <dbReference type="ARBA" id="ARBA00022777"/>
    </source>
</evidence>
<dbReference type="SUPFAM" id="SSF56059">
    <property type="entry name" value="Glutathione synthetase ATP-binding domain-like"/>
    <property type="match status" value="1"/>
</dbReference>
<evidence type="ECO:0000313" key="19">
    <source>
        <dbReference type="Proteomes" id="UP000558488"/>
    </source>
</evidence>
<dbReference type="GO" id="GO:0005886">
    <property type="term" value="C:plasma membrane"/>
    <property type="evidence" value="ECO:0007669"/>
    <property type="project" value="UniProtKB-SubCell"/>
</dbReference>
<feature type="compositionally biased region" description="Polar residues" evidence="16">
    <location>
        <begin position="1417"/>
        <end position="1433"/>
    </location>
</feature>
<evidence type="ECO:0000256" key="12">
    <source>
        <dbReference type="ARBA" id="ARBA00033696"/>
    </source>
</evidence>
<feature type="region of interest" description="Disordered" evidence="16">
    <location>
        <begin position="912"/>
        <end position="1003"/>
    </location>
</feature>
<dbReference type="FunFam" id="3.40.50.11950:FF:000003">
    <property type="entry name" value="Inositol hexakisphosphate and diphosphoinositol-pentakisphosphate kinase"/>
    <property type="match status" value="1"/>
</dbReference>
<dbReference type="Proteomes" id="UP000558488">
    <property type="component" value="Unassembled WGS sequence"/>
</dbReference>
<comment type="catalytic activity">
    <reaction evidence="12">
        <text>5-diphospho-1D-myo-inositol 1,2,3,4,6-pentakisphosphate + ATP + H(+) = 1,5-bis(diphospho)-1D-myo-inositol 2,3,4,6-tetrakisphosphate + ADP</text>
        <dbReference type="Rhea" id="RHEA:10276"/>
        <dbReference type="ChEBI" id="CHEBI:15378"/>
        <dbReference type="ChEBI" id="CHEBI:30616"/>
        <dbReference type="ChEBI" id="CHEBI:58628"/>
        <dbReference type="ChEBI" id="CHEBI:77983"/>
        <dbReference type="ChEBI" id="CHEBI:456216"/>
        <dbReference type="EC" id="2.7.4.24"/>
    </reaction>
    <physiologicalReaction direction="left-to-right" evidence="12">
        <dbReference type="Rhea" id="RHEA:10277"/>
    </physiologicalReaction>
</comment>
<dbReference type="EMBL" id="JACAGB010000001">
    <property type="protein sequence ID" value="KAF6393314.1"/>
    <property type="molecule type" value="Genomic_DNA"/>
</dbReference>
<accession>A0A7J8B3Q7</accession>
<dbReference type="GO" id="GO:0005829">
    <property type="term" value="C:cytosol"/>
    <property type="evidence" value="ECO:0007669"/>
    <property type="project" value="UniProtKB-SubCell"/>
</dbReference>
<keyword evidence="5 15" id="KW-0963">Cytoplasm</keyword>
<comment type="caution">
    <text evidence="18">The sequence shown here is derived from an EMBL/GenBank/DDBJ whole genome shotgun (WGS) entry which is preliminary data.</text>
</comment>
<dbReference type="GO" id="GO:0033857">
    <property type="term" value="F:5-diphosphoinositol pentakisphosphate 1-kinase activity"/>
    <property type="evidence" value="ECO:0007669"/>
    <property type="project" value="TreeGrafter"/>
</dbReference>
<reference evidence="18 19" key="1">
    <citation type="journal article" date="2020" name="Nature">
        <title>Six reference-quality genomes reveal evolution of bat adaptations.</title>
        <authorList>
            <person name="Jebb D."/>
            <person name="Huang Z."/>
            <person name="Pippel M."/>
            <person name="Hughes G.M."/>
            <person name="Lavrichenko K."/>
            <person name="Devanna P."/>
            <person name="Winkler S."/>
            <person name="Jermiin L.S."/>
            <person name="Skirmuntt E.C."/>
            <person name="Katzourakis A."/>
            <person name="Burkitt-Gray L."/>
            <person name="Ray D.A."/>
            <person name="Sullivan K.A.M."/>
            <person name="Roscito J.G."/>
            <person name="Kirilenko B.M."/>
            <person name="Davalos L.M."/>
            <person name="Corthals A.P."/>
            <person name="Power M.L."/>
            <person name="Jones G."/>
            <person name="Ransome R.D."/>
            <person name="Dechmann D.K.N."/>
            <person name="Locatelli A.G."/>
            <person name="Puechmaille S.J."/>
            <person name="Fedrigo O."/>
            <person name="Jarvis E.D."/>
            <person name="Hiller M."/>
            <person name="Vernes S.C."/>
            <person name="Myers E.W."/>
            <person name="Teeling E.C."/>
        </authorList>
    </citation>
    <scope>NUCLEOTIDE SEQUENCE [LARGE SCALE GENOMIC DNA]</scope>
    <source>
        <strain evidence="18">MPipKuh1</strain>
        <tissue evidence="18">Flight muscle</tissue>
    </source>
</reference>
<gene>
    <name evidence="18" type="ORF">mPipKuh1_013927</name>
</gene>
<evidence type="ECO:0000256" key="7">
    <source>
        <dbReference type="ARBA" id="ARBA00022679"/>
    </source>
</evidence>
<dbReference type="GO" id="GO:0006020">
    <property type="term" value="P:inositol metabolic process"/>
    <property type="evidence" value="ECO:0007669"/>
    <property type="project" value="TreeGrafter"/>
</dbReference>
<feature type="region of interest" description="Disordered" evidence="16">
    <location>
        <begin position="1114"/>
        <end position="1171"/>
    </location>
</feature>
<dbReference type="Gene3D" id="3.40.50.11950">
    <property type="match status" value="1"/>
</dbReference>
<dbReference type="GO" id="GO:0000828">
    <property type="term" value="F:inositol hexakisphosphate kinase activity"/>
    <property type="evidence" value="ECO:0007669"/>
    <property type="project" value="TreeGrafter"/>
</dbReference>
<keyword evidence="19" id="KW-1185">Reference proteome</keyword>
<evidence type="ECO:0000256" key="16">
    <source>
        <dbReference type="SAM" id="MobiDB-lite"/>
    </source>
</evidence>
<dbReference type="GO" id="GO:0005524">
    <property type="term" value="F:ATP binding"/>
    <property type="evidence" value="ECO:0007669"/>
    <property type="project" value="UniProtKB-KW"/>
</dbReference>
<comment type="function">
    <text evidence="15">Bifunctional inositol kinase that acts in concert with the IP6K kinases to synthesize the diphosphate group-containing inositol pyrophosphates diphosphoinositol pentakisphosphate, PP-InsP5, and bis-diphosphoinositol tetrakisphosphate, (PP)2-InsP4. PP-InsP5 and (PP)2-InsP4, also respectively called InsP7 and InsP8, may regulate a variety of cellular processes, including apoptosis, vesicle trafficking, cytoskeletal dynamics, and exocytosis. Phosphorylates inositol hexakisphosphate (InsP6).</text>
</comment>
<evidence type="ECO:0000256" key="11">
    <source>
        <dbReference type="ARBA" id="ARBA00023136"/>
    </source>
</evidence>
<feature type="region of interest" description="Disordered" evidence="16">
    <location>
        <begin position="1211"/>
        <end position="1237"/>
    </location>
</feature>
<dbReference type="InterPro" id="IPR029033">
    <property type="entry name" value="His_PPase_superfam"/>
</dbReference>